<comment type="caution">
    <text evidence="1">The sequence shown here is derived from an EMBL/GenBank/DDBJ whole genome shotgun (WGS) entry which is preliminary data.</text>
</comment>
<dbReference type="Proteomes" id="UP000189339">
    <property type="component" value="Unassembled WGS sequence"/>
</dbReference>
<proteinExistence type="predicted"/>
<sequence length="169" mass="18555">MLDSPVTSQNTLLFLNADPKVSGEGELAELATVARHRGWELLYNNCAEQAFSEALARSKSIVTNSYHGAYWGLLSGRTVALIGYSSKFHSLFSGLGLPPEKVVQYDRGDERALVTTLRGLELEASGACLPDPEAVRRAFRARNKAFADRLVARKILAGYRFSARVPQPE</sequence>
<gene>
    <name evidence="1" type="ORF">BTO32_04205</name>
</gene>
<dbReference type="RefSeq" id="WP_076723203.1">
    <property type="nucleotide sequence ID" value="NZ_MSCW01000003.1"/>
</dbReference>
<accession>A0A1V2DV84</accession>
<name>A0A1V2DV84_9GAMM</name>
<evidence type="ECO:0000313" key="1">
    <source>
        <dbReference type="EMBL" id="ONF44655.1"/>
    </source>
</evidence>
<protein>
    <recommendedName>
        <fullName evidence="3">Polysaccharide pyruvyl transferase domain-containing protein</fullName>
    </recommendedName>
</protein>
<dbReference type="EMBL" id="MSCW01000003">
    <property type="protein sequence ID" value="ONF44655.1"/>
    <property type="molecule type" value="Genomic_DNA"/>
</dbReference>
<evidence type="ECO:0000313" key="2">
    <source>
        <dbReference type="Proteomes" id="UP000189339"/>
    </source>
</evidence>
<evidence type="ECO:0008006" key="3">
    <source>
        <dbReference type="Google" id="ProtNLM"/>
    </source>
</evidence>
<dbReference type="AlphaFoldDB" id="A0A1V2DV84"/>
<organism evidence="1 2">
    <name type="scientific">Marinobacter lutaoensis</name>
    <dbReference type="NCBI Taxonomy" id="135739"/>
    <lineage>
        <taxon>Bacteria</taxon>
        <taxon>Pseudomonadati</taxon>
        <taxon>Pseudomonadota</taxon>
        <taxon>Gammaproteobacteria</taxon>
        <taxon>Pseudomonadales</taxon>
        <taxon>Marinobacteraceae</taxon>
        <taxon>Marinobacter</taxon>
    </lineage>
</organism>
<dbReference type="OrthoDB" id="7835085at2"/>
<reference evidence="1 2" key="1">
    <citation type="submission" date="2016-12" db="EMBL/GenBank/DDBJ databases">
        <title>Marinobacter lutaoensis whole genome sequencing.</title>
        <authorList>
            <person name="Verma A."/>
            <person name="Krishnamurthi S."/>
        </authorList>
    </citation>
    <scope>NUCLEOTIDE SEQUENCE [LARGE SCALE GENOMIC DNA]</scope>
    <source>
        <strain evidence="1 2">T5054</strain>
    </source>
</reference>
<dbReference type="STRING" id="135739.BTO32_04205"/>
<keyword evidence="2" id="KW-1185">Reference proteome</keyword>